<organism evidence="10">
    <name type="scientific">Chlorobium phaeobacteroides (strain BS1)</name>
    <dbReference type="NCBI Taxonomy" id="331678"/>
    <lineage>
        <taxon>Bacteria</taxon>
        <taxon>Pseudomonadati</taxon>
        <taxon>Chlorobiota</taxon>
        <taxon>Chlorobiia</taxon>
        <taxon>Chlorobiales</taxon>
        <taxon>Chlorobiaceae</taxon>
        <taxon>Chlorobium/Pelodictyon group</taxon>
        <taxon>Chlorobium</taxon>
    </lineage>
</organism>
<dbReference type="OrthoDB" id="9815354at2"/>
<dbReference type="AlphaFoldDB" id="B3EPA1"/>
<dbReference type="HOGENOM" id="CLU_118482_8_2_10"/>
<protein>
    <recommendedName>
        <fullName evidence="8">Ribonuclease VapC</fullName>
        <shortName evidence="8">RNase VapC</shortName>
        <ecNumber evidence="8">3.1.-.-</ecNumber>
    </recommendedName>
    <alternativeName>
        <fullName evidence="8">Toxin VapC</fullName>
    </alternativeName>
</protein>
<evidence type="ECO:0000256" key="3">
    <source>
        <dbReference type="ARBA" id="ARBA00022722"/>
    </source>
</evidence>
<dbReference type="Pfam" id="PF01850">
    <property type="entry name" value="PIN"/>
    <property type="match status" value="1"/>
</dbReference>
<dbReference type="InterPro" id="IPR002716">
    <property type="entry name" value="PIN_dom"/>
</dbReference>
<feature type="binding site" evidence="8">
    <location>
        <position position="105"/>
    </location>
    <ligand>
        <name>Mg(2+)</name>
        <dbReference type="ChEBI" id="CHEBI:18420"/>
    </ligand>
</feature>
<keyword evidence="2 8" id="KW-1277">Toxin-antitoxin system</keyword>
<dbReference type="GO" id="GO:0004540">
    <property type="term" value="F:RNA nuclease activity"/>
    <property type="evidence" value="ECO:0007669"/>
    <property type="project" value="InterPro"/>
</dbReference>
<evidence type="ECO:0000256" key="6">
    <source>
        <dbReference type="ARBA" id="ARBA00022842"/>
    </source>
</evidence>
<keyword evidence="6 8" id="KW-0460">Magnesium</keyword>
<dbReference type="GO" id="GO:0090729">
    <property type="term" value="F:toxin activity"/>
    <property type="evidence" value="ECO:0007669"/>
    <property type="project" value="UniProtKB-KW"/>
</dbReference>
<sequence length="141" mass="15559">MSFLLDTCVISELVRPVPDEGVVRWIEARNEFDLFLSVLTLGEIQKGISKLSAGKKKSKLKVWLEEELAVRFAERVLPVTDDIALMWGSMLGRSEKNGQTLSVIDALIAATASVHNLALVTRNISDFNGCSIDIVDPWSIS</sequence>
<evidence type="ECO:0000256" key="4">
    <source>
        <dbReference type="ARBA" id="ARBA00022723"/>
    </source>
</evidence>
<dbReference type="STRING" id="331678.Cphamn1_2339"/>
<evidence type="ECO:0000256" key="1">
    <source>
        <dbReference type="ARBA" id="ARBA00001946"/>
    </source>
</evidence>
<dbReference type="HAMAP" id="MF_00265">
    <property type="entry name" value="VapC_Nob1"/>
    <property type="match status" value="1"/>
</dbReference>
<evidence type="ECO:0000256" key="7">
    <source>
        <dbReference type="ARBA" id="ARBA00038093"/>
    </source>
</evidence>
<feature type="domain" description="PIN" evidence="9">
    <location>
        <begin position="4"/>
        <end position="123"/>
    </location>
</feature>
<comment type="function">
    <text evidence="8">Toxic component of a toxin-antitoxin (TA) system. An RNase.</text>
</comment>
<dbReference type="CDD" id="cd18746">
    <property type="entry name" value="PIN_VapC4-5_FitB-like"/>
    <property type="match status" value="1"/>
</dbReference>
<keyword evidence="3 8" id="KW-0540">Nuclease</keyword>
<comment type="cofactor">
    <cofactor evidence="1 8">
        <name>Mg(2+)</name>
        <dbReference type="ChEBI" id="CHEBI:18420"/>
    </cofactor>
</comment>
<dbReference type="KEGG" id="cpb:Cphamn1_2339"/>
<dbReference type="InterPro" id="IPR050556">
    <property type="entry name" value="Type_II_TA_system_RNase"/>
</dbReference>
<dbReference type="InterPro" id="IPR029060">
    <property type="entry name" value="PIN-like_dom_sf"/>
</dbReference>
<comment type="similarity">
    <text evidence="7 8">Belongs to the PINc/VapC protein family.</text>
</comment>
<dbReference type="EC" id="3.1.-.-" evidence="8"/>
<accession>B3EPA1</accession>
<feature type="binding site" evidence="8">
    <location>
        <position position="6"/>
    </location>
    <ligand>
        <name>Mg(2+)</name>
        <dbReference type="ChEBI" id="CHEBI:18420"/>
    </ligand>
</feature>
<keyword evidence="4 8" id="KW-0479">Metal-binding</keyword>
<dbReference type="Gene3D" id="3.40.50.1010">
    <property type="entry name" value="5'-nuclease"/>
    <property type="match status" value="1"/>
</dbReference>
<evidence type="ECO:0000313" key="10">
    <source>
        <dbReference type="EMBL" id="ACE05240.1"/>
    </source>
</evidence>
<evidence type="ECO:0000256" key="2">
    <source>
        <dbReference type="ARBA" id="ARBA00022649"/>
    </source>
</evidence>
<evidence type="ECO:0000256" key="5">
    <source>
        <dbReference type="ARBA" id="ARBA00022801"/>
    </source>
</evidence>
<dbReference type="GO" id="GO:0016787">
    <property type="term" value="F:hydrolase activity"/>
    <property type="evidence" value="ECO:0007669"/>
    <property type="project" value="UniProtKB-KW"/>
</dbReference>
<gene>
    <name evidence="8" type="primary">vapC</name>
    <name evidence="10" type="ordered locus">Cphamn1_2339</name>
</gene>
<reference evidence="10" key="1">
    <citation type="submission" date="2008-06" db="EMBL/GenBank/DDBJ databases">
        <title>Complete sequence of Chlorobium phaeobacteroides BS1.</title>
        <authorList>
            <consortium name="US DOE Joint Genome Institute"/>
            <person name="Lucas S."/>
            <person name="Copeland A."/>
            <person name="Lapidus A."/>
            <person name="Glavina del Rio T."/>
            <person name="Dalin E."/>
            <person name="Tice H."/>
            <person name="Bruce D."/>
            <person name="Goodwin L."/>
            <person name="Pitluck S."/>
            <person name="Schmutz J."/>
            <person name="Larimer F."/>
            <person name="Land M."/>
            <person name="Hauser L."/>
            <person name="Kyrpides N."/>
            <person name="Ovchinnikova G."/>
            <person name="Li T."/>
            <person name="Liu Z."/>
            <person name="Zhao F."/>
            <person name="Overmann J."/>
            <person name="Bryant D.A."/>
            <person name="Richardson P."/>
        </authorList>
    </citation>
    <scope>NUCLEOTIDE SEQUENCE [LARGE SCALE GENOMIC DNA]</scope>
    <source>
        <strain evidence="10">BS1</strain>
    </source>
</reference>
<dbReference type="PANTHER" id="PTHR33653:SF1">
    <property type="entry name" value="RIBONUCLEASE VAPC2"/>
    <property type="match status" value="1"/>
</dbReference>
<dbReference type="GO" id="GO:0000287">
    <property type="term" value="F:magnesium ion binding"/>
    <property type="evidence" value="ECO:0007669"/>
    <property type="project" value="UniProtKB-UniRule"/>
</dbReference>
<keyword evidence="5 8" id="KW-0378">Hydrolase</keyword>
<name>B3EPA1_CHLPB</name>
<dbReference type="SUPFAM" id="SSF88723">
    <property type="entry name" value="PIN domain-like"/>
    <property type="match status" value="1"/>
</dbReference>
<dbReference type="EMBL" id="CP001101">
    <property type="protein sequence ID" value="ACE05240.1"/>
    <property type="molecule type" value="Genomic_DNA"/>
</dbReference>
<dbReference type="InterPro" id="IPR022907">
    <property type="entry name" value="VapC_family"/>
</dbReference>
<keyword evidence="8" id="KW-0800">Toxin</keyword>
<dbReference type="PANTHER" id="PTHR33653">
    <property type="entry name" value="RIBONUCLEASE VAPC2"/>
    <property type="match status" value="1"/>
</dbReference>
<proteinExistence type="inferred from homology"/>
<evidence type="ECO:0000256" key="8">
    <source>
        <dbReference type="HAMAP-Rule" id="MF_00265"/>
    </source>
</evidence>
<dbReference type="eggNOG" id="COG1487">
    <property type="taxonomic scope" value="Bacteria"/>
</dbReference>
<evidence type="ECO:0000259" key="9">
    <source>
        <dbReference type="Pfam" id="PF01850"/>
    </source>
</evidence>